<name>A0A1I4D0F6_9RHOB</name>
<proteinExistence type="predicted"/>
<accession>A0A1I4D0F6</accession>
<dbReference type="RefSeq" id="WP_090185652.1">
    <property type="nucleotide sequence ID" value="NZ_FOTF01000003.1"/>
</dbReference>
<evidence type="ECO:0000313" key="2">
    <source>
        <dbReference type="EMBL" id="SFK86350.1"/>
    </source>
</evidence>
<evidence type="ECO:0000259" key="1">
    <source>
        <dbReference type="Pfam" id="PF06568"/>
    </source>
</evidence>
<reference evidence="2 3" key="1">
    <citation type="submission" date="2016-10" db="EMBL/GenBank/DDBJ databases">
        <authorList>
            <person name="de Groot N.N."/>
        </authorList>
    </citation>
    <scope>NUCLEOTIDE SEQUENCE [LARGE SCALE GENOMIC DNA]</scope>
    <source>
        <strain evidence="2 3">DSM 16199</strain>
    </source>
</reference>
<gene>
    <name evidence="2" type="ORF">SAMN04488004_103105</name>
</gene>
<dbReference type="InterPro" id="IPR009506">
    <property type="entry name" value="YjiS-like"/>
</dbReference>
<dbReference type="OrthoDB" id="8116725at2"/>
<dbReference type="Pfam" id="PF06568">
    <property type="entry name" value="YjiS-like"/>
    <property type="match status" value="1"/>
</dbReference>
<sequence>MASINATRANPALTGGFASGLFTATVSRLAAWNDARITRKSLSQLSVRELDDIGLCYGDINDVAAGGFRR</sequence>
<dbReference type="EMBL" id="FOTF01000003">
    <property type="protein sequence ID" value="SFK86350.1"/>
    <property type="molecule type" value="Genomic_DNA"/>
</dbReference>
<organism evidence="2 3">
    <name type="scientific">Loktanella salsilacus</name>
    <dbReference type="NCBI Taxonomy" id="195913"/>
    <lineage>
        <taxon>Bacteria</taxon>
        <taxon>Pseudomonadati</taxon>
        <taxon>Pseudomonadota</taxon>
        <taxon>Alphaproteobacteria</taxon>
        <taxon>Rhodobacterales</taxon>
        <taxon>Roseobacteraceae</taxon>
        <taxon>Loktanella</taxon>
    </lineage>
</organism>
<dbReference type="Proteomes" id="UP000199550">
    <property type="component" value="Unassembled WGS sequence"/>
</dbReference>
<feature type="domain" description="YjiS-like" evidence="1">
    <location>
        <begin position="27"/>
        <end position="60"/>
    </location>
</feature>
<dbReference type="AlphaFoldDB" id="A0A1I4D0F6"/>
<dbReference type="STRING" id="195913.SAMN04488004_103105"/>
<keyword evidence="3" id="KW-1185">Reference proteome</keyword>
<protein>
    <submittedName>
        <fullName evidence="2">Uncharacterized conserved protein YjiS, DUF1127 family</fullName>
    </submittedName>
</protein>
<evidence type="ECO:0000313" key="3">
    <source>
        <dbReference type="Proteomes" id="UP000199550"/>
    </source>
</evidence>